<comment type="similarity">
    <text evidence="1">Belongs to the LysR transcriptional regulatory family.</text>
</comment>
<dbReference type="Gene3D" id="3.40.190.290">
    <property type="match status" value="1"/>
</dbReference>
<dbReference type="Pfam" id="PF03466">
    <property type="entry name" value="LysR_substrate"/>
    <property type="match status" value="1"/>
</dbReference>
<evidence type="ECO:0000256" key="3">
    <source>
        <dbReference type="ARBA" id="ARBA00023125"/>
    </source>
</evidence>
<keyword evidence="4" id="KW-0804">Transcription</keyword>
<keyword evidence="3" id="KW-0238">DNA-binding</keyword>
<reference evidence="6" key="2">
    <citation type="submission" date="2020-09" db="EMBL/GenBank/DDBJ databases">
        <authorList>
            <person name="Sun Q."/>
            <person name="Zhou Y."/>
        </authorList>
    </citation>
    <scope>NUCLEOTIDE SEQUENCE</scope>
    <source>
        <strain evidence="6">CGMCC 1.12919</strain>
    </source>
</reference>
<dbReference type="InterPro" id="IPR036390">
    <property type="entry name" value="WH_DNA-bd_sf"/>
</dbReference>
<evidence type="ECO:0000259" key="5">
    <source>
        <dbReference type="PROSITE" id="PS50931"/>
    </source>
</evidence>
<dbReference type="InterPro" id="IPR005119">
    <property type="entry name" value="LysR_subst-bd"/>
</dbReference>
<evidence type="ECO:0000256" key="4">
    <source>
        <dbReference type="ARBA" id="ARBA00023163"/>
    </source>
</evidence>
<gene>
    <name evidence="6" type="ORF">GCM10010994_04480</name>
</gene>
<dbReference type="Proteomes" id="UP000637002">
    <property type="component" value="Unassembled WGS sequence"/>
</dbReference>
<dbReference type="InterPro" id="IPR058163">
    <property type="entry name" value="LysR-type_TF_proteobact-type"/>
</dbReference>
<dbReference type="PANTHER" id="PTHR30537:SF71">
    <property type="entry name" value="TRANSCRIPTIONAL REGULATORY PROTEIN"/>
    <property type="match status" value="1"/>
</dbReference>
<dbReference type="PANTHER" id="PTHR30537">
    <property type="entry name" value="HTH-TYPE TRANSCRIPTIONAL REGULATOR"/>
    <property type="match status" value="1"/>
</dbReference>
<dbReference type="Gene3D" id="1.10.10.10">
    <property type="entry name" value="Winged helix-like DNA-binding domain superfamily/Winged helix DNA-binding domain"/>
    <property type="match status" value="1"/>
</dbReference>
<dbReference type="InterPro" id="IPR000847">
    <property type="entry name" value="LysR_HTH_N"/>
</dbReference>
<dbReference type="GO" id="GO:0043565">
    <property type="term" value="F:sequence-specific DNA binding"/>
    <property type="evidence" value="ECO:0007669"/>
    <property type="project" value="TreeGrafter"/>
</dbReference>
<proteinExistence type="inferred from homology"/>
<dbReference type="CDD" id="cd08422">
    <property type="entry name" value="PBP2_CrgA_like"/>
    <property type="match status" value="1"/>
</dbReference>
<sequence>MGRAGPESDMNADRYGEILVFTRVVACGGLSAAARALSLSPSAVSKRISRLEKRLNVRLLNRSSRSLRLTAEGEAFYAGAARSLDTLDEAENALKSLSNSPRGLLRIFGPPAFGYLQLAPLVPEFLALYPDLRLEFQLHNEIVDPVEAGVDLAIRMGPQRDSSLVARKIGGSRWIICAAPSYLRRHGTPQTPTDLLSHNCMSFSVRTHRVHWSFKENGHTVRVPVRGNAISNQGEMLRQLALNGVGILRISEFVVAADTAAGRLVPVLADYVEKEEEEPIYAVFHHQRHMSPRIRVFLDFVQKKLAEQRRHN</sequence>
<dbReference type="InterPro" id="IPR036388">
    <property type="entry name" value="WH-like_DNA-bd_sf"/>
</dbReference>
<dbReference type="SUPFAM" id="SSF46785">
    <property type="entry name" value="Winged helix' DNA-binding domain"/>
    <property type="match status" value="1"/>
</dbReference>
<dbReference type="AlphaFoldDB" id="A0A916X8B1"/>
<accession>A0A916X8B1</accession>
<dbReference type="Pfam" id="PF00126">
    <property type="entry name" value="HTH_1"/>
    <property type="match status" value="1"/>
</dbReference>
<name>A0A916X8B1_9HYPH</name>
<keyword evidence="2" id="KW-0805">Transcription regulation</keyword>
<evidence type="ECO:0000313" key="7">
    <source>
        <dbReference type="Proteomes" id="UP000637002"/>
    </source>
</evidence>
<dbReference type="FunFam" id="1.10.10.10:FF:000001">
    <property type="entry name" value="LysR family transcriptional regulator"/>
    <property type="match status" value="1"/>
</dbReference>
<dbReference type="PROSITE" id="PS50931">
    <property type="entry name" value="HTH_LYSR"/>
    <property type="match status" value="1"/>
</dbReference>
<evidence type="ECO:0000256" key="2">
    <source>
        <dbReference type="ARBA" id="ARBA00023015"/>
    </source>
</evidence>
<feature type="domain" description="HTH lysR-type" evidence="5">
    <location>
        <begin position="20"/>
        <end position="70"/>
    </location>
</feature>
<organism evidence="6 7">
    <name type="scientific">Chelatococcus reniformis</name>
    <dbReference type="NCBI Taxonomy" id="1494448"/>
    <lineage>
        <taxon>Bacteria</taxon>
        <taxon>Pseudomonadati</taxon>
        <taxon>Pseudomonadota</taxon>
        <taxon>Alphaproteobacteria</taxon>
        <taxon>Hyphomicrobiales</taxon>
        <taxon>Chelatococcaceae</taxon>
        <taxon>Chelatococcus</taxon>
    </lineage>
</organism>
<dbReference type="GO" id="GO:0006351">
    <property type="term" value="P:DNA-templated transcription"/>
    <property type="evidence" value="ECO:0007669"/>
    <property type="project" value="TreeGrafter"/>
</dbReference>
<evidence type="ECO:0000313" key="6">
    <source>
        <dbReference type="EMBL" id="GGC48384.1"/>
    </source>
</evidence>
<dbReference type="GO" id="GO:0003700">
    <property type="term" value="F:DNA-binding transcription factor activity"/>
    <property type="evidence" value="ECO:0007669"/>
    <property type="project" value="InterPro"/>
</dbReference>
<dbReference type="FunFam" id="3.40.190.290:FF:000001">
    <property type="entry name" value="Transcriptional regulator, LysR family"/>
    <property type="match status" value="1"/>
</dbReference>
<dbReference type="SUPFAM" id="SSF53850">
    <property type="entry name" value="Periplasmic binding protein-like II"/>
    <property type="match status" value="1"/>
</dbReference>
<keyword evidence="7" id="KW-1185">Reference proteome</keyword>
<reference evidence="6" key="1">
    <citation type="journal article" date="2014" name="Int. J. Syst. Evol. Microbiol.">
        <title>Complete genome sequence of Corynebacterium casei LMG S-19264T (=DSM 44701T), isolated from a smear-ripened cheese.</title>
        <authorList>
            <consortium name="US DOE Joint Genome Institute (JGI-PGF)"/>
            <person name="Walter F."/>
            <person name="Albersmeier A."/>
            <person name="Kalinowski J."/>
            <person name="Ruckert C."/>
        </authorList>
    </citation>
    <scope>NUCLEOTIDE SEQUENCE</scope>
    <source>
        <strain evidence="6">CGMCC 1.12919</strain>
    </source>
</reference>
<comment type="caution">
    <text evidence="6">The sequence shown here is derived from an EMBL/GenBank/DDBJ whole genome shotgun (WGS) entry which is preliminary data.</text>
</comment>
<dbReference type="PRINTS" id="PR00039">
    <property type="entry name" value="HTHLYSR"/>
</dbReference>
<dbReference type="EMBL" id="BMGG01000001">
    <property type="protein sequence ID" value="GGC48384.1"/>
    <property type="molecule type" value="Genomic_DNA"/>
</dbReference>
<evidence type="ECO:0000256" key="1">
    <source>
        <dbReference type="ARBA" id="ARBA00009437"/>
    </source>
</evidence>
<protein>
    <submittedName>
        <fullName evidence="6">Transcriptional regulator</fullName>
    </submittedName>
</protein>